<feature type="region of interest" description="Disordered" evidence="1">
    <location>
        <begin position="1"/>
        <end position="32"/>
    </location>
</feature>
<organism evidence="2 3">
    <name type="scientific">Bradyrhizobium diazoefficiens (strain JCM 10833 / BCRC 13528 / IAM 13628 / NBRC 14792 / USDA 110)</name>
    <dbReference type="NCBI Taxonomy" id="224911"/>
    <lineage>
        <taxon>Bacteria</taxon>
        <taxon>Pseudomonadati</taxon>
        <taxon>Pseudomonadota</taxon>
        <taxon>Alphaproteobacteria</taxon>
        <taxon>Hyphomicrobiales</taxon>
        <taxon>Nitrobacteraceae</taxon>
        <taxon>Bradyrhizobium</taxon>
    </lineage>
</organism>
<reference evidence="3" key="1">
    <citation type="journal article" date="2002" name="DNA Res.">
        <title>Complete genomic sequence of nitrogen-fixing symbiotic bacterium Bradyrhizobium japonicum USDA110.</title>
        <authorList>
            <person name="Kaneko T."/>
            <person name="Nakamura Y."/>
            <person name="Sato S."/>
            <person name="Minamisawa K."/>
            <person name="Uchiumi T."/>
            <person name="Sasamoto S."/>
            <person name="Watanabe A."/>
            <person name="Idesawa K."/>
            <person name="Iriguchi M."/>
            <person name="Kawashima K."/>
            <person name="Kohara M."/>
            <person name="Matsumoto M."/>
            <person name="Shimpo S."/>
            <person name="Tsuruoka H."/>
            <person name="Wada T."/>
            <person name="Yamada M."/>
            <person name="Tabata S."/>
        </authorList>
    </citation>
    <scope>NUCLEOTIDE SEQUENCE [LARGE SCALE GENOMIC DNA]</scope>
    <source>
        <strain evidence="3">JCM 10833 / BCRC 13528 / IAM 13628 / NBRC 14792 / USDA 110</strain>
    </source>
</reference>
<evidence type="ECO:0000313" key="3">
    <source>
        <dbReference type="Proteomes" id="UP000002526"/>
    </source>
</evidence>
<dbReference type="HOGENOM" id="CLU_1445086_0_0_5"/>
<dbReference type="KEGG" id="bja:blr6113"/>
<dbReference type="EMBL" id="BA000040">
    <property type="protein sequence ID" value="BAC51378.1"/>
    <property type="molecule type" value="Genomic_DNA"/>
</dbReference>
<evidence type="ECO:0000313" key="2">
    <source>
        <dbReference type="EMBL" id="BAC51378.1"/>
    </source>
</evidence>
<name>Q89H81_BRADU</name>
<keyword evidence="3" id="KW-1185">Reference proteome</keyword>
<proteinExistence type="predicted"/>
<dbReference type="EnsemblBacteria" id="BAC51378">
    <property type="protein sequence ID" value="BAC51378"/>
    <property type="gene ID" value="BAC51378"/>
</dbReference>
<evidence type="ECO:0000256" key="1">
    <source>
        <dbReference type="SAM" id="MobiDB-lite"/>
    </source>
</evidence>
<protein>
    <submittedName>
        <fullName evidence="2">Blr6113 protein</fullName>
    </submittedName>
</protein>
<accession>Q89H81</accession>
<dbReference type="Proteomes" id="UP000002526">
    <property type="component" value="Chromosome"/>
</dbReference>
<gene>
    <name evidence="2" type="ordered locus">blr6113</name>
</gene>
<dbReference type="InParanoid" id="Q89H81"/>
<dbReference type="AlphaFoldDB" id="Q89H81"/>
<sequence>MQQIGFGGMTKRNIRPSATMCAKGPKRRDPKPSTIALSLPLDDVGRAGWLRWRRFLDLRKVGLVVILQGEDMHGPRFFRVGFCQSHPGRDFGLLQIVLGGRHDGFPQRRHLTHRIATCSRDGFKFPRRAYLFCSGSNAGVAVATAEVRKGEKRPCGARWEMPDAAIMPVICPTEQTLFKCSKSDLAE</sequence>